<comment type="caution">
    <text evidence="9">Lacks conserved residue(s) required for the propagation of feature annotation.</text>
</comment>
<dbReference type="InterPro" id="IPR036055">
    <property type="entry name" value="LDL_receptor-like_sf"/>
</dbReference>
<keyword evidence="3" id="KW-0677">Repeat</keyword>
<dbReference type="PANTHER" id="PTHR22722:SF14">
    <property type="entry name" value="MEGALIN, ISOFORM A"/>
    <property type="match status" value="1"/>
</dbReference>
<dbReference type="GO" id="GO:0016324">
    <property type="term" value="C:apical plasma membrane"/>
    <property type="evidence" value="ECO:0007669"/>
    <property type="project" value="TreeGrafter"/>
</dbReference>
<evidence type="ECO:0000313" key="10">
    <source>
        <dbReference type="EMBL" id="KAH0821858.1"/>
    </source>
</evidence>
<dbReference type="Gene3D" id="4.10.400.10">
    <property type="entry name" value="Low-density Lipoprotein Receptor"/>
    <property type="match status" value="2"/>
</dbReference>
<reference evidence="10" key="1">
    <citation type="journal article" date="2020" name="J Insects Food Feed">
        <title>The yellow mealworm (Tenebrio molitor) genome: a resource for the emerging insects as food and feed industry.</title>
        <authorList>
            <person name="Eriksson T."/>
            <person name="Andere A."/>
            <person name="Kelstrup H."/>
            <person name="Emery V."/>
            <person name="Picard C."/>
        </authorList>
    </citation>
    <scope>NUCLEOTIDE SEQUENCE</scope>
    <source>
        <strain evidence="10">Stoneville</strain>
        <tissue evidence="10">Whole head</tissue>
    </source>
</reference>
<name>A0A8J6LK22_TENMO</name>
<evidence type="ECO:0000313" key="11">
    <source>
        <dbReference type="Proteomes" id="UP000719412"/>
    </source>
</evidence>
<feature type="disulfide bond" evidence="9">
    <location>
        <begin position="276"/>
        <end position="291"/>
    </location>
</feature>
<organism evidence="10 11">
    <name type="scientific">Tenebrio molitor</name>
    <name type="common">Yellow mealworm beetle</name>
    <dbReference type="NCBI Taxonomy" id="7067"/>
    <lineage>
        <taxon>Eukaryota</taxon>
        <taxon>Metazoa</taxon>
        <taxon>Ecdysozoa</taxon>
        <taxon>Arthropoda</taxon>
        <taxon>Hexapoda</taxon>
        <taxon>Insecta</taxon>
        <taxon>Pterygota</taxon>
        <taxon>Neoptera</taxon>
        <taxon>Endopterygota</taxon>
        <taxon>Coleoptera</taxon>
        <taxon>Polyphaga</taxon>
        <taxon>Cucujiformia</taxon>
        <taxon>Tenebrionidae</taxon>
        <taxon>Tenebrio</taxon>
    </lineage>
</organism>
<keyword evidence="7" id="KW-0675">Receptor</keyword>
<evidence type="ECO:0000256" key="7">
    <source>
        <dbReference type="ARBA" id="ARBA00023170"/>
    </source>
</evidence>
<dbReference type="PROSITE" id="PS50068">
    <property type="entry name" value="LDLRA_2"/>
    <property type="match status" value="2"/>
</dbReference>
<dbReference type="SMART" id="SM00192">
    <property type="entry name" value="LDLa"/>
    <property type="match status" value="2"/>
</dbReference>
<dbReference type="Proteomes" id="UP000719412">
    <property type="component" value="Unassembled WGS sequence"/>
</dbReference>
<reference evidence="10" key="2">
    <citation type="submission" date="2021-08" db="EMBL/GenBank/DDBJ databases">
        <authorList>
            <person name="Eriksson T."/>
        </authorList>
    </citation>
    <scope>NUCLEOTIDE SEQUENCE</scope>
    <source>
        <strain evidence="10">Stoneville</strain>
        <tissue evidence="10">Whole head</tissue>
    </source>
</reference>
<dbReference type="GO" id="GO:0043235">
    <property type="term" value="C:receptor complex"/>
    <property type="evidence" value="ECO:0007669"/>
    <property type="project" value="TreeGrafter"/>
</dbReference>
<dbReference type="EMBL" id="JABDTM020005796">
    <property type="protein sequence ID" value="KAH0821858.1"/>
    <property type="molecule type" value="Genomic_DNA"/>
</dbReference>
<protein>
    <submittedName>
        <fullName evidence="10">Uncharacterized protein</fullName>
    </submittedName>
</protein>
<dbReference type="PRINTS" id="PR00261">
    <property type="entry name" value="LDLRECEPTOR"/>
</dbReference>
<keyword evidence="4" id="KW-1133">Transmembrane helix</keyword>
<feature type="disulfide bond" evidence="9">
    <location>
        <begin position="238"/>
        <end position="253"/>
    </location>
</feature>
<evidence type="ECO:0000256" key="8">
    <source>
        <dbReference type="ARBA" id="ARBA00023180"/>
    </source>
</evidence>
<feature type="disulfide bond" evidence="9">
    <location>
        <begin position="264"/>
        <end position="282"/>
    </location>
</feature>
<dbReference type="InterPro" id="IPR023415">
    <property type="entry name" value="LDLR_class-A_CS"/>
</dbReference>
<evidence type="ECO:0000256" key="5">
    <source>
        <dbReference type="ARBA" id="ARBA00023136"/>
    </source>
</evidence>
<dbReference type="GO" id="GO:0042562">
    <property type="term" value="F:hormone binding"/>
    <property type="evidence" value="ECO:0007669"/>
    <property type="project" value="TreeGrafter"/>
</dbReference>
<dbReference type="SUPFAM" id="SSF57424">
    <property type="entry name" value="LDL receptor-like module"/>
    <property type="match status" value="2"/>
</dbReference>
<evidence type="ECO:0000256" key="1">
    <source>
        <dbReference type="ARBA" id="ARBA00004167"/>
    </source>
</evidence>
<dbReference type="CDD" id="cd00112">
    <property type="entry name" value="LDLa"/>
    <property type="match status" value="2"/>
</dbReference>
<comment type="caution">
    <text evidence="10">The sequence shown here is derived from an EMBL/GenBank/DDBJ whole genome shotgun (WGS) entry which is preliminary data.</text>
</comment>
<keyword evidence="6 9" id="KW-1015">Disulfide bond</keyword>
<evidence type="ECO:0000256" key="4">
    <source>
        <dbReference type="ARBA" id="ARBA00022989"/>
    </source>
</evidence>
<proteinExistence type="predicted"/>
<evidence type="ECO:0000256" key="3">
    <source>
        <dbReference type="ARBA" id="ARBA00022737"/>
    </source>
</evidence>
<dbReference type="PANTHER" id="PTHR22722">
    <property type="entry name" value="LOW-DENSITY LIPOPROTEIN RECEPTOR-RELATED PROTEIN 2-RELATED"/>
    <property type="match status" value="1"/>
</dbReference>
<keyword evidence="5" id="KW-0472">Membrane</keyword>
<dbReference type="GO" id="GO:0006898">
    <property type="term" value="P:receptor-mediated endocytosis"/>
    <property type="evidence" value="ECO:0007669"/>
    <property type="project" value="TreeGrafter"/>
</dbReference>
<dbReference type="AlphaFoldDB" id="A0A8J6LK22"/>
<keyword evidence="2" id="KW-0812">Transmembrane</keyword>
<dbReference type="PROSITE" id="PS01209">
    <property type="entry name" value="LDLRA_1"/>
    <property type="match status" value="2"/>
</dbReference>
<evidence type="ECO:0000256" key="9">
    <source>
        <dbReference type="PROSITE-ProRule" id="PRU00124"/>
    </source>
</evidence>
<keyword evidence="11" id="KW-1185">Reference proteome</keyword>
<keyword evidence="8" id="KW-0325">Glycoprotein</keyword>
<evidence type="ECO:0000256" key="2">
    <source>
        <dbReference type="ARBA" id="ARBA00022692"/>
    </source>
</evidence>
<dbReference type="InterPro" id="IPR002172">
    <property type="entry name" value="LDrepeatLR_classA_rpt"/>
</dbReference>
<gene>
    <name evidence="10" type="ORF">GEV33_000933</name>
</gene>
<accession>A0A8J6LK22</accession>
<evidence type="ECO:0000256" key="6">
    <source>
        <dbReference type="ARBA" id="ARBA00023157"/>
    </source>
</evidence>
<dbReference type="Pfam" id="PF00057">
    <property type="entry name" value="Ldl_recept_a"/>
    <property type="match status" value="2"/>
</dbReference>
<dbReference type="InterPro" id="IPR051221">
    <property type="entry name" value="LDLR-related"/>
</dbReference>
<comment type="subcellular location">
    <subcellularLocation>
        <location evidence="1">Membrane</location>
        <topology evidence="1">Single-pass membrane protein</topology>
    </subcellularLocation>
</comment>
<sequence>MTITKEVTTEVSPNNLSHHYEVNEAVSDFTTTEKLFLLVKSTTENPIITKADYEDLSVVPLNSDDEGVTSKVDEKRVAHDVIPQLESETNNSVNDISTAEEQSVLDKFHNLNEISTVQENVADSTTKIGDVDTNGGVDRELTKYDDTKLNKKNYFDKEKPKYEKKVKSEKVFTAVGNDEILTTAVPNDKQPHPFSDIRPVTENFSIFGLVRCSYGQFHCVNGTSVKDGSYCIPESDRCDSVDDCSDASDEIDCVKNGCPNNFQCASGQCLKRHLVCDGIQNCNDGSDEVGCDQWTCRFDELSCGQGSRCLPVLWKCDAKIHSSVWNKTLAYQRVGDVMENLTA</sequence>